<reference evidence="7" key="1">
    <citation type="submission" date="2022-07" db="EMBL/GenBank/DDBJ databases">
        <title>Phylogenomic reconstructions and comparative analyses of Kickxellomycotina fungi.</title>
        <authorList>
            <person name="Reynolds N.K."/>
            <person name="Stajich J.E."/>
            <person name="Barry K."/>
            <person name="Grigoriev I.V."/>
            <person name="Crous P."/>
            <person name="Smith M.E."/>
        </authorList>
    </citation>
    <scope>NUCLEOTIDE SEQUENCE</scope>
    <source>
        <strain evidence="7">NRRL 1566</strain>
    </source>
</reference>
<dbReference type="GO" id="GO:0005634">
    <property type="term" value="C:nucleus"/>
    <property type="evidence" value="ECO:0007669"/>
    <property type="project" value="UniProtKB-SubCell"/>
</dbReference>
<keyword evidence="8" id="KW-1185">Reference proteome</keyword>
<evidence type="ECO:0000256" key="1">
    <source>
        <dbReference type="ARBA" id="ARBA00004123"/>
    </source>
</evidence>
<evidence type="ECO:0000256" key="2">
    <source>
        <dbReference type="ARBA" id="ARBA00008320"/>
    </source>
</evidence>
<proteinExistence type="inferred from homology"/>
<dbReference type="AlphaFoldDB" id="A0A9W8IB82"/>
<evidence type="ECO:0000256" key="6">
    <source>
        <dbReference type="ARBA" id="ARBA00032319"/>
    </source>
</evidence>
<gene>
    <name evidence="7" type="primary">TRM6</name>
    <name evidence="7" type="ORF">IWW36_000352</name>
</gene>
<organism evidence="7 8">
    <name type="scientific">Coemansia brasiliensis</name>
    <dbReference type="NCBI Taxonomy" id="2650707"/>
    <lineage>
        <taxon>Eukaryota</taxon>
        <taxon>Fungi</taxon>
        <taxon>Fungi incertae sedis</taxon>
        <taxon>Zoopagomycota</taxon>
        <taxon>Kickxellomycotina</taxon>
        <taxon>Kickxellomycetes</taxon>
        <taxon>Kickxellales</taxon>
        <taxon>Kickxellaceae</taxon>
        <taxon>Coemansia</taxon>
    </lineage>
</organism>
<dbReference type="InterPro" id="IPR017423">
    <property type="entry name" value="TRM6"/>
</dbReference>
<comment type="caution">
    <text evidence="7">The sequence shown here is derived from an EMBL/GenBank/DDBJ whole genome shotgun (WGS) entry which is preliminary data.</text>
</comment>
<evidence type="ECO:0000256" key="3">
    <source>
        <dbReference type="ARBA" id="ARBA00021704"/>
    </source>
</evidence>
<dbReference type="PANTHER" id="PTHR12945">
    <property type="entry name" value="TRANSLATION INITIATION FACTOR EIF3-RELATED"/>
    <property type="match status" value="1"/>
</dbReference>
<dbReference type="Proteomes" id="UP001139887">
    <property type="component" value="Unassembled WGS sequence"/>
</dbReference>
<protein>
    <recommendedName>
        <fullName evidence="3">tRNA (adenine(58)-N(1))-methyltransferase non-catalytic subunit TRM6</fullName>
    </recommendedName>
    <alternativeName>
        <fullName evidence="6">tRNA(m1A58)-methyltransferase subunit TRM6</fullName>
    </alternativeName>
</protein>
<dbReference type="GO" id="GO:0030488">
    <property type="term" value="P:tRNA methylation"/>
    <property type="evidence" value="ECO:0007669"/>
    <property type="project" value="InterPro"/>
</dbReference>
<name>A0A9W8IB82_9FUNG</name>
<comment type="subcellular location">
    <subcellularLocation>
        <location evidence="1">Nucleus</location>
    </subcellularLocation>
</comment>
<comment type="similarity">
    <text evidence="2">Belongs to the TRM6/GCD10 family.</text>
</comment>
<accession>A0A9W8IB82</accession>
<evidence type="ECO:0000256" key="4">
    <source>
        <dbReference type="ARBA" id="ARBA00022694"/>
    </source>
</evidence>
<dbReference type="Gene3D" id="3.40.50.150">
    <property type="entry name" value="Vaccinia Virus protein VP39"/>
    <property type="match status" value="1"/>
</dbReference>
<evidence type="ECO:0000313" key="7">
    <source>
        <dbReference type="EMBL" id="KAJ2852465.1"/>
    </source>
</evidence>
<keyword evidence="5" id="KW-0539">Nucleus</keyword>
<dbReference type="GO" id="GO:0031515">
    <property type="term" value="C:tRNA (m1A) methyltransferase complex"/>
    <property type="evidence" value="ECO:0007669"/>
    <property type="project" value="InterPro"/>
</dbReference>
<evidence type="ECO:0000256" key="5">
    <source>
        <dbReference type="ARBA" id="ARBA00023242"/>
    </source>
</evidence>
<dbReference type="PANTHER" id="PTHR12945:SF0">
    <property type="entry name" value="TRNA (ADENINE(58)-N(1))-METHYLTRANSFERASE NON-CATALYTIC SUBUNIT TRM6"/>
    <property type="match status" value="1"/>
</dbReference>
<keyword evidence="4" id="KW-0819">tRNA processing</keyword>
<sequence length="394" mass="43942">MDAMKVDPVVVRAGDHIVIRMPSTNSKIVCVKPNTTIGLGKFGSFQANALIGQPFGHTFEILKGGEIRPLEQKGFDDAELTSANNQNINDDPQSQKLTFAEIEELKAKGLAGDVTAQEIIGSLTENNQTFAQKTEYSKSKYIQRKQRKFMKSFVPLETTVYNLNDFFFEVNPGKIRGIRVDTLSQVMSLANVYSQARVLVVDDGQGLLVSALLSRIQDGLVFGVHEGDVPNYDILRYANLPLDMRDRLLTLPWTKLHHQMHPFTEVLPDNPSENDRNGFERRQRGHAKLAKSIDTLNGGEFDALVISTNYSPVSVINKLEPYLGGSRMLVVYDPCKEPLLEAYTMLRQSPAFINVQLTESWLREYQVLPNRTHPLMSTSGSGGFILSAIHLASS</sequence>
<dbReference type="OrthoDB" id="10254665at2759"/>
<evidence type="ECO:0000313" key="8">
    <source>
        <dbReference type="Proteomes" id="UP001139887"/>
    </source>
</evidence>
<dbReference type="Pfam" id="PF04189">
    <property type="entry name" value="Gcd10p"/>
    <property type="match status" value="1"/>
</dbReference>
<dbReference type="EMBL" id="JANBUW010000003">
    <property type="protein sequence ID" value="KAJ2852465.1"/>
    <property type="molecule type" value="Genomic_DNA"/>
</dbReference>
<dbReference type="Gene3D" id="3.10.330.20">
    <property type="match status" value="1"/>
</dbReference>
<dbReference type="InterPro" id="IPR029063">
    <property type="entry name" value="SAM-dependent_MTases_sf"/>
</dbReference>